<reference evidence="1 2" key="1">
    <citation type="submission" date="2021-08" db="EMBL/GenBank/DDBJ databases">
        <title>Streptomyces sp. PTM05 isolated from lichen.</title>
        <authorList>
            <person name="Somphong A."/>
            <person name="Phongsopitanun W."/>
            <person name="Tanasupawat S."/>
        </authorList>
    </citation>
    <scope>NUCLEOTIDE SEQUENCE [LARGE SCALE GENOMIC DNA]</scope>
    <source>
        <strain evidence="1 2">Ptm05</strain>
    </source>
</reference>
<dbReference type="RefSeq" id="WP_222976575.1">
    <property type="nucleotide sequence ID" value="NZ_JAINVZ010000005.1"/>
</dbReference>
<evidence type="ECO:0000313" key="2">
    <source>
        <dbReference type="Proteomes" id="UP001198565"/>
    </source>
</evidence>
<accession>A0ABS7QQ50</accession>
<evidence type="ECO:0000313" key="1">
    <source>
        <dbReference type="EMBL" id="MBY8885321.1"/>
    </source>
</evidence>
<gene>
    <name evidence="1" type="ORF">K7472_10735</name>
</gene>
<protein>
    <submittedName>
        <fullName evidence="1">GNAT family N-acetyltransferase</fullName>
    </submittedName>
</protein>
<comment type="caution">
    <text evidence="1">The sequence shown here is derived from an EMBL/GenBank/DDBJ whole genome shotgun (WGS) entry which is preliminary data.</text>
</comment>
<sequence>MRLRGYRGDDLPLLSGPWLPGELLGLPAPGRPALAPEARFAPPADTSVDLCVAPEAGCVRYTELDWVNRRARLEIGVRPDATDSAAELLHAALVHGFRTLNLHRVYGWVTPYAEDRTGLLEHAGLRLEAELPQALWLDGRPATRQIWGRVHHG</sequence>
<dbReference type="Gene3D" id="3.40.630.30">
    <property type="match status" value="1"/>
</dbReference>
<dbReference type="EMBL" id="JAINVZ010000005">
    <property type="protein sequence ID" value="MBY8885321.1"/>
    <property type="molecule type" value="Genomic_DNA"/>
</dbReference>
<name>A0ABS7QQ50_9ACTN</name>
<proteinExistence type="predicted"/>
<dbReference type="InterPro" id="IPR016181">
    <property type="entry name" value="Acyl_CoA_acyltransferase"/>
</dbReference>
<dbReference type="Proteomes" id="UP001198565">
    <property type="component" value="Unassembled WGS sequence"/>
</dbReference>
<keyword evidence="2" id="KW-1185">Reference proteome</keyword>
<organism evidence="1 2">
    <name type="scientific">Streptantibioticus parmotrematis</name>
    <dbReference type="NCBI Taxonomy" id="2873249"/>
    <lineage>
        <taxon>Bacteria</taxon>
        <taxon>Bacillati</taxon>
        <taxon>Actinomycetota</taxon>
        <taxon>Actinomycetes</taxon>
        <taxon>Kitasatosporales</taxon>
        <taxon>Streptomycetaceae</taxon>
        <taxon>Streptantibioticus</taxon>
    </lineage>
</organism>
<dbReference type="SUPFAM" id="SSF55729">
    <property type="entry name" value="Acyl-CoA N-acyltransferases (Nat)"/>
    <property type="match status" value="1"/>
</dbReference>